<comment type="similarity">
    <text evidence="1">Belongs to the ABC transporter superfamily.</text>
</comment>
<reference evidence="4" key="1">
    <citation type="journal article" date="2014" name="Front. Microbiol.">
        <title>High frequency of phylogenetically diverse reductive dehalogenase-homologous genes in deep subseafloor sedimentary metagenomes.</title>
        <authorList>
            <person name="Kawai M."/>
            <person name="Futagami T."/>
            <person name="Toyoda A."/>
            <person name="Takaki Y."/>
            <person name="Nishi S."/>
            <person name="Hori S."/>
            <person name="Arai W."/>
            <person name="Tsubouchi T."/>
            <person name="Morono Y."/>
            <person name="Uchiyama I."/>
            <person name="Ito T."/>
            <person name="Fujiyama A."/>
            <person name="Inagaki F."/>
            <person name="Takami H."/>
        </authorList>
    </citation>
    <scope>NUCLEOTIDE SEQUENCE</scope>
    <source>
        <strain evidence="4">Expedition CK06-06</strain>
    </source>
</reference>
<dbReference type="InterPro" id="IPR052156">
    <property type="entry name" value="BCAA_Transport_ATP-bd_LivF"/>
</dbReference>
<feature type="non-terminal residue" evidence="4">
    <location>
        <position position="1"/>
    </location>
</feature>
<keyword evidence="3" id="KW-0029">Amino-acid transport</keyword>
<evidence type="ECO:0008006" key="5">
    <source>
        <dbReference type="Google" id="ProtNLM"/>
    </source>
</evidence>
<comment type="caution">
    <text evidence="4">The sequence shown here is derived from an EMBL/GenBank/DDBJ whole genome shotgun (WGS) entry which is preliminary data.</text>
</comment>
<dbReference type="PANTHER" id="PTHR43820">
    <property type="entry name" value="HIGH-AFFINITY BRANCHED-CHAIN AMINO ACID TRANSPORT ATP-BINDING PROTEIN LIVF"/>
    <property type="match status" value="1"/>
</dbReference>
<name>X1HBJ3_9ZZZZ</name>
<evidence type="ECO:0000256" key="3">
    <source>
        <dbReference type="ARBA" id="ARBA00022970"/>
    </source>
</evidence>
<keyword evidence="2" id="KW-0813">Transport</keyword>
<dbReference type="AlphaFoldDB" id="X1HBJ3"/>
<sequence length="47" mass="5345">LLVEQNINIAMKVADYAYVMETGSLKLQGKPEDVMRSEDIRRAYLGD</sequence>
<dbReference type="GO" id="GO:0015807">
    <property type="term" value="P:L-amino acid transport"/>
    <property type="evidence" value="ECO:0007669"/>
    <property type="project" value="TreeGrafter"/>
</dbReference>
<dbReference type="PANTHER" id="PTHR43820:SF4">
    <property type="entry name" value="HIGH-AFFINITY BRANCHED-CHAIN AMINO ACID TRANSPORT ATP-BINDING PROTEIN LIVF"/>
    <property type="match status" value="1"/>
</dbReference>
<gene>
    <name evidence="4" type="ORF">S03H2_52544</name>
</gene>
<dbReference type="EMBL" id="BARU01033377">
    <property type="protein sequence ID" value="GAH66762.1"/>
    <property type="molecule type" value="Genomic_DNA"/>
</dbReference>
<dbReference type="SUPFAM" id="SSF52540">
    <property type="entry name" value="P-loop containing nucleoside triphosphate hydrolases"/>
    <property type="match status" value="1"/>
</dbReference>
<organism evidence="4">
    <name type="scientific">marine sediment metagenome</name>
    <dbReference type="NCBI Taxonomy" id="412755"/>
    <lineage>
        <taxon>unclassified sequences</taxon>
        <taxon>metagenomes</taxon>
        <taxon>ecological metagenomes</taxon>
    </lineage>
</organism>
<evidence type="ECO:0000256" key="1">
    <source>
        <dbReference type="ARBA" id="ARBA00005417"/>
    </source>
</evidence>
<evidence type="ECO:0000313" key="4">
    <source>
        <dbReference type="EMBL" id="GAH66762.1"/>
    </source>
</evidence>
<proteinExistence type="inferred from homology"/>
<dbReference type="InterPro" id="IPR027417">
    <property type="entry name" value="P-loop_NTPase"/>
</dbReference>
<evidence type="ECO:0000256" key="2">
    <source>
        <dbReference type="ARBA" id="ARBA00022448"/>
    </source>
</evidence>
<protein>
    <recommendedName>
        <fullName evidence="5">Branched-chain amino acid ATP-binding cassette transporter C-terminal domain-containing protein</fullName>
    </recommendedName>
</protein>
<accession>X1HBJ3</accession>
<dbReference type="GO" id="GO:0015658">
    <property type="term" value="F:branched-chain amino acid transmembrane transporter activity"/>
    <property type="evidence" value="ECO:0007669"/>
    <property type="project" value="TreeGrafter"/>
</dbReference>